<dbReference type="Proteomes" id="UP000326268">
    <property type="component" value="Unassembled WGS sequence"/>
</dbReference>
<sequence length="154" mass="17652">MGRSTHISLIWHLFFFSRFVLPGFLFCLPSPFLFFQHHSLLYILRYISSLGRNRRSTKPCRIMLCRCTELNTENNQDSPLFPAPTDPYLPIPASGSVCYYTIRFVPLSGLFFFFSCFLSIGAELIPLLCVSTLPDSPSPCSLLLDFTHMHFHSC</sequence>
<dbReference type="AlphaFoldDB" id="A0A5N6ZKZ1"/>
<evidence type="ECO:0000313" key="2">
    <source>
        <dbReference type="EMBL" id="KAE8358292.1"/>
    </source>
</evidence>
<reference evidence="2 3" key="1">
    <citation type="submission" date="2019-04" db="EMBL/GenBank/DDBJ databases">
        <title>Friends and foes A comparative genomics studyof 23 Aspergillus species from section Flavi.</title>
        <authorList>
            <consortium name="DOE Joint Genome Institute"/>
            <person name="Kjaerbolling I."/>
            <person name="Vesth T."/>
            <person name="Frisvad J.C."/>
            <person name="Nybo J.L."/>
            <person name="Theobald S."/>
            <person name="Kildgaard S."/>
            <person name="Isbrandt T."/>
            <person name="Kuo A."/>
            <person name="Sato A."/>
            <person name="Lyhne E.K."/>
            <person name="Kogle M.E."/>
            <person name="Wiebenga A."/>
            <person name="Kun R.S."/>
            <person name="Lubbers R.J."/>
            <person name="Makela M.R."/>
            <person name="Barry K."/>
            <person name="Chovatia M."/>
            <person name="Clum A."/>
            <person name="Daum C."/>
            <person name="Haridas S."/>
            <person name="He G."/>
            <person name="LaButti K."/>
            <person name="Lipzen A."/>
            <person name="Mondo S."/>
            <person name="Riley R."/>
            <person name="Salamov A."/>
            <person name="Simmons B.A."/>
            <person name="Magnuson J.K."/>
            <person name="Henrissat B."/>
            <person name="Mortensen U.H."/>
            <person name="Larsen T.O."/>
            <person name="Devries R.P."/>
            <person name="Grigoriev I.V."/>
            <person name="Machida M."/>
            <person name="Baker S.E."/>
            <person name="Andersen M.R."/>
        </authorList>
    </citation>
    <scope>NUCLEOTIDE SEQUENCE [LARGE SCALE GENOMIC DNA]</scope>
    <source>
        <strain evidence="2 3">CBS 763.97</strain>
    </source>
</reference>
<keyword evidence="3" id="KW-1185">Reference proteome</keyword>
<protein>
    <submittedName>
        <fullName evidence="2">Uncharacterized protein</fullName>
    </submittedName>
</protein>
<feature type="transmembrane region" description="Helical" evidence="1">
    <location>
        <begin position="110"/>
        <end position="133"/>
    </location>
</feature>
<organism evidence="2 3">
    <name type="scientific">Aspergillus caelatus</name>
    <dbReference type="NCBI Taxonomy" id="61420"/>
    <lineage>
        <taxon>Eukaryota</taxon>
        <taxon>Fungi</taxon>
        <taxon>Dikarya</taxon>
        <taxon>Ascomycota</taxon>
        <taxon>Pezizomycotina</taxon>
        <taxon>Eurotiomycetes</taxon>
        <taxon>Eurotiomycetidae</taxon>
        <taxon>Eurotiales</taxon>
        <taxon>Aspergillaceae</taxon>
        <taxon>Aspergillus</taxon>
        <taxon>Aspergillus subgen. Circumdati</taxon>
    </lineage>
</organism>
<dbReference type="EMBL" id="ML737907">
    <property type="protein sequence ID" value="KAE8358292.1"/>
    <property type="molecule type" value="Genomic_DNA"/>
</dbReference>
<keyword evidence="1" id="KW-0472">Membrane</keyword>
<name>A0A5N6ZKZ1_9EURO</name>
<keyword evidence="1" id="KW-0812">Transmembrane</keyword>
<gene>
    <name evidence="2" type="ORF">BDV27DRAFT_71261</name>
</gene>
<proteinExistence type="predicted"/>
<dbReference type="RefSeq" id="XP_031921373.1">
    <property type="nucleotide sequence ID" value="XM_032077381.1"/>
</dbReference>
<keyword evidence="1" id="KW-1133">Transmembrane helix</keyword>
<dbReference type="GeneID" id="43661827"/>
<evidence type="ECO:0000313" key="3">
    <source>
        <dbReference type="Proteomes" id="UP000326268"/>
    </source>
</evidence>
<evidence type="ECO:0000256" key="1">
    <source>
        <dbReference type="SAM" id="Phobius"/>
    </source>
</evidence>
<accession>A0A5N6ZKZ1</accession>
<feature type="transmembrane region" description="Helical" evidence="1">
    <location>
        <begin position="20"/>
        <end position="44"/>
    </location>
</feature>
<dbReference type="OrthoDB" id="10561077at2759"/>